<gene>
    <name evidence="2" type="ORF">DEP93_00010</name>
</gene>
<accession>A0A3D0ZNJ2</accession>
<name>A0A3D0ZNJ2_UNCKA</name>
<organism evidence="2 3">
    <name type="scientific">candidate division WWE3 bacterium</name>
    <dbReference type="NCBI Taxonomy" id="2053526"/>
    <lineage>
        <taxon>Bacteria</taxon>
        <taxon>Katanobacteria</taxon>
    </lineage>
</organism>
<evidence type="ECO:0000313" key="3">
    <source>
        <dbReference type="Proteomes" id="UP000263336"/>
    </source>
</evidence>
<feature type="transmembrane region" description="Helical" evidence="1">
    <location>
        <begin position="7"/>
        <end position="26"/>
    </location>
</feature>
<dbReference type="EMBL" id="DOZN01000001">
    <property type="protein sequence ID" value="HCC41845.1"/>
    <property type="molecule type" value="Genomic_DNA"/>
</dbReference>
<sequence>MNSKGDSVWPLILFWLIILLLIIFVLPSGSGSNSGPNVDEVCHEVEITDVDTKGKTIKYTKTVCETIRESDYEGR</sequence>
<keyword evidence="1" id="KW-1133">Transmembrane helix</keyword>
<keyword evidence="1" id="KW-0812">Transmembrane</keyword>
<dbReference type="Proteomes" id="UP000263336">
    <property type="component" value="Unassembled WGS sequence"/>
</dbReference>
<protein>
    <submittedName>
        <fullName evidence="2">Uncharacterized protein</fullName>
    </submittedName>
</protein>
<dbReference type="AlphaFoldDB" id="A0A3D0ZNJ2"/>
<reference evidence="2 3" key="1">
    <citation type="journal article" date="2018" name="Nat. Biotechnol.">
        <title>A standardized bacterial taxonomy based on genome phylogeny substantially revises the tree of life.</title>
        <authorList>
            <person name="Parks D.H."/>
            <person name="Chuvochina M."/>
            <person name="Waite D.W."/>
            <person name="Rinke C."/>
            <person name="Skarshewski A."/>
            <person name="Chaumeil P.A."/>
            <person name="Hugenholtz P."/>
        </authorList>
    </citation>
    <scope>NUCLEOTIDE SEQUENCE [LARGE SCALE GENOMIC DNA]</scope>
    <source>
        <strain evidence="2">UBA11701</strain>
    </source>
</reference>
<evidence type="ECO:0000256" key="1">
    <source>
        <dbReference type="SAM" id="Phobius"/>
    </source>
</evidence>
<comment type="caution">
    <text evidence="2">The sequence shown here is derived from an EMBL/GenBank/DDBJ whole genome shotgun (WGS) entry which is preliminary data.</text>
</comment>
<evidence type="ECO:0000313" key="2">
    <source>
        <dbReference type="EMBL" id="HCC41845.1"/>
    </source>
</evidence>
<keyword evidence="1" id="KW-0472">Membrane</keyword>
<proteinExistence type="predicted"/>